<sequence length="137" mass="14745">MPESKLGRDGMRVSALIDITRPSPLQRQTQDDMLNAGCGAVLSSPSAGLLAAHAVLKMQTYKGLRSHSEVGDSSCVLDPKHASHDALRPEPARHQGRSMQNKVGQRHPGGSSCARLAQGCRCRCLHKESSMFGLRTT</sequence>
<dbReference type="Proteomes" id="UP000604046">
    <property type="component" value="Unassembled WGS sequence"/>
</dbReference>
<keyword evidence="3" id="KW-1185">Reference proteome</keyword>
<protein>
    <submittedName>
        <fullName evidence="2">Uncharacterized protein</fullName>
    </submittedName>
</protein>
<dbReference type="AlphaFoldDB" id="A0A812PS33"/>
<gene>
    <name evidence="2" type="ORF">SNAT2548_LOCUS19531</name>
</gene>
<proteinExistence type="predicted"/>
<name>A0A812PS33_9DINO</name>
<dbReference type="EMBL" id="CAJNDS010002182">
    <property type="protein sequence ID" value="CAE7362333.1"/>
    <property type="molecule type" value="Genomic_DNA"/>
</dbReference>
<organism evidence="2 3">
    <name type="scientific">Symbiodinium natans</name>
    <dbReference type="NCBI Taxonomy" id="878477"/>
    <lineage>
        <taxon>Eukaryota</taxon>
        <taxon>Sar</taxon>
        <taxon>Alveolata</taxon>
        <taxon>Dinophyceae</taxon>
        <taxon>Suessiales</taxon>
        <taxon>Symbiodiniaceae</taxon>
        <taxon>Symbiodinium</taxon>
    </lineage>
</organism>
<feature type="region of interest" description="Disordered" evidence="1">
    <location>
        <begin position="75"/>
        <end position="110"/>
    </location>
</feature>
<feature type="compositionally biased region" description="Basic and acidic residues" evidence="1">
    <location>
        <begin position="78"/>
        <end position="93"/>
    </location>
</feature>
<comment type="caution">
    <text evidence="2">The sequence shown here is derived from an EMBL/GenBank/DDBJ whole genome shotgun (WGS) entry which is preliminary data.</text>
</comment>
<reference evidence="2" key="1">
    <citation type="submission" date="2021-02" db="EMBL/GenBank/DDBJ databases">
        <authorList>
            <person name="Dougan E. K."/>
            <person name="Rhodes N."/>
            <person name="Thang M."/>
            <person name="Chan C."/>
        </authorList>
    </citation>
    <scope>NUCLEOTIDE SEQUENCE</scope>
</reference>
<evidence type="ECO:0000256" key="1">
    <source>
        <dbReference type="SAM" id="MobiDB-lite"/>
    </source>
</evidence>
<accession>A0A812PS33</accession>
<evidence type="ECO:0000313" key="2">
    <source>
        <dbReference type="EMBL" id="CAE7362333.1"/>
    </source>
</evidence>
<evidence type="ECO:0000313" key="3">
    <source>
        <dbReference type="Proteomes" id="UP000604046"/>
    </source>
</evidence>